<dbReference type="InParanoid" id="A0A7J7DJ82"/>
<dbReference type="SMART" id="SM00233">
    <property type="entry name" value="PH"/>
    <property type="match status" value="1"/>
</dbReference>
<feature type="region of interest" description="Disordered" evidence="10">
    <location>
        <begin position="439"/>
        <end position="461"/>
    </location>
</feature>
<dbReference type="InterPro" id="IPR027267">
    <property type="entry name" value="AH/BAR_dom_sf"/>
</dbReference>
<keyword evidence="2" id="KW-0479">Metal-binding</keyword>
<evidence type="ECO:0000259" key="12">
    <source>
        <dbReference type="PROSITE" id="PS50115"/>
    </source>
</evidence>
<dbReference type="Gene3D" id="1.25.40.20">
    <property type="entry name" value="Ankyrin repeat-containing domain"/>
    <property type="match status" value="1"/>
</dbReference>
<evidence type="ECO:0000256" key="7">
    <source>
        <dbReference type="ARBA" id="ARBA00023054"/>
    </source>
</evidence>
<dbReference type="SMART" id="SM00105">
    <property type="entry name" value="ArfGap"/>
    <property type="match status" value="1"/>
</dbReference>
<evidence type="ECO:0000259" key="11">
    <source>
        <dbReference type="PROSITE" id="PS50003"/>
    </source>
</evidence>
<feature type="domain" description="PH" evidence="11">
    <location>
        <begin position="292"/>
        <end position="428"/>
    </location>
</feature>
<evidence type="ECO:0000313" key="13">
    <source>
        <dbReference type="EMBL" id="KAF5746377.1"/>
    </source>
</evidence>
<dbReference type="PROSITE" id="PS50115">
    <property type="entry name" value="ARFGAP"/>
    <property type="match status" value="1"/>
</dbReference>
<protein>
    <submittedName>
        <fullName evidence="13">ARF GTPase-activating domain-containing family protein</fullName>
    </submittedName>
</protein>
<accession>A0A7J7DJ82</accession>
<gene>
    <name evidence="13" type="ORF">HS088_TW06G00548</name>
</gene>
<dbReference type="FunFam" id="1.10.220.150:FF:000019">
    <property type="entry name" value="ADP-ribosylation factor GTPase-activating protein AGD1"/>
    <property type="match status" value="1"/>
</dbReference>
<evidence type="ECO:0000256" key="4">
    <source>
        <dbReference type="ARBA" id="ARBA00022771"/>
    </source>
</evidence>
<dbReference type="GO" id="GO:0008270">
    <property type="term" value="F:zinc ion binding"/>
    <property type="evidence" value="ECO:0007669"/>
    <property type="project" value="UniProtKB-KW"/>
</dbReference>
<dbReference type="AlphaFoldDB" id="A0A7J7DJ82"/>
<dbReference type="GO" id="GO:0005096">
    <property type="term" value="F:GTPase activator activity"/>
    <property type="evidence" value="ECO:0007669"/>
    <property type="project" value="UniProtKB-KW"/>
</dbReference>
<feature type="region of interest" description="Disordered" evidence="10">
    <location>
        <begin position="250"/>
        <end position="269"/>
    </location>
</feature>
<dbReference type="InterPro" id="IPR038508">
    <property type="entry name" value="ArfGAP_dom_sf"/>
</dbReference>
<dbReference type="Proteomes" id="UP000593562">
    <property type="component" value="Unassembled WGS sequence"/>
</dbReference>
<dbReference type="InterPro" id="IPR011993">
    <property type="entry name" value="PH-like_dom_sf"/>
</dbReference>
<dbReference type="Pfam" id="PF00169">
    <property type="entry name" value="PH"/>
    <property type="match status" value="1"/>
</dbReference>
<dbReference type="Pfam" id="PF12796">
    <property type="entry name" value="Ank_2"/>
    <property type="match status" value="1"/>
</dbReference>
<dbReference type="SUPFAM" id="SSF48403">
    <property type="entry name" value="Ankyrin repeat"/>
    <property type="match status" value="1"/>
</dbReference>
<feature type="repeat" description="ANK" evidence="8">
    <location>
        <begin position="772"/>
        <end position="804"/>
    </location>
</feature>
<dbReference type="SUPFAM" id="SSF57863">
    <property type="entry name" value="ArfGap/RecO-like zinc finger"/>
    <property type="match status" value="1"/>
</dbReference>
<evidence type="ECO:0000256" key="8">
    <source>
        <dbReference type="PROSITE-ProRule" id="PRU00023"/>
    </source>
</evidence>
<dbReference type="PANTHER" id="PTHR23180">
    <property type="entry name" value="CENTAURIN/ARF"/>
    <property type="match status" value="1"/>
</dbReference>
<keyword evidence="1" id="KW-0343">GTPase activation</keyword>
<dbReference type="FunFam" id="1.20.1270.60:FF:000080">
    <property type="entry name" value="ADP-ribosylation factor GTPase-activating protein AGD3"/>
    <property type="match status" value="1"/>
</dbReference>
<comment type="caution">
    <text evidence="13">The sequence shown here is derived from an EMBL/GenBank/DDBJ whole genome shotgun (WGS) entry which is preliminary data.</text>
</comment>
<evidence type="ECO:0000256" key="6">
    <source>
        <dbReference type="ARBA" id="ARBA00023043"/>
    </source>
</evidence>
<keyword evidence="3" id="KW-0677">Repeat</keyword>
<dbReference type="InterPro" id="IPR036770">
    <property type="entry name" value="Ankyrin_rpt-contain_sf"/>
</dbReference>
<dbReference type="InterPro" id="IPR035670">
    <property type="entry name" value="AGD1/2/3/4_BAR_plant"/>
</dbReference>
<dbReference type="Gene3D" id="1.10.220.150">
    <property type="entry name" value="Arf GTPase activating protein"/>
    <property type="match status" value="1"/>
</dbReference>
<keyword evidence="4 9" id="KW-0863">Zinc-finger</keyword>
<dbReference type="CDD" id="cd13250">
    <property type="entry name" value="PH_ACAP"/>
    <property type="match status" value="1"/>
</dbReference>
<dbReference type="PRINTS" id="PR00405">
    <property type="entry name" value="REVINTRACTNG"/>
</dbReference>
<name>A0A7J7DJ82_TRIWF</name>
<keyword evidence="7" id="KW-0175">Coiled coil</keyword>
<keyword evidence="6 8" id="KW-0040">ANK repeat</keyword>
<evidence type="ECO:0000256" key="5">
    <source>
        <dbReference type="ARBA" id="ARBA00022833"/>
    </source>
</evidence>
<dbReference type="Pfam" id="PF16746">
    <property type="entry name" value="BAR_3"/>
    <property type="match status" value="1"/>
</dbReference>
<dbReference type="SUPFAM" id="SSF103657">
    <property type="entry name" value="BAR/IMD domain-like"/>
    <property type="match status" value="1"/>
</dbReference>
<dbReference type="InterPro" id="IPR002110">
    <property type="entry name" value="Ankyrin_rpt"/>
</dbReference>
<keyword evidence="14" id="KW-1185">Reference proteome</keyword>
<dbReference type="InterPro" id="IPR037278">
    <property type="entry name" value="ARFGAP/RecO"/>
</dbReference>
<evidence type="ECO:0000256" key="3">
    <source>
        <dbReference type="ARBA" id="ARBA00022737"/>
    </source>
</evidence>
<dbReference type="Gene3D" id="2.30.29.30">
    <property type="entry name" value="Pleckstrin-homology domain (PH domain)/Phosphotyrosine-binding domain (PTB)"/>
    <property type="match status" value="1"/>
</dbReference>
<evidence type="ECO:0000256" key="9">
    <source>
        <dbReference type="PROSITE-ProRule" id="PRU00288"/>
    </source>
</evidence>
<dbReference type="CDD" id="cd07606">
    <property type="entry name" value="BAR_SFC_plant"/>
    <property type="match status" value="1"/>
</dbReference>
<dbReference type="Gene3D" id="1.20.1270.60">
    <property type="entry name" value="Arfaptin homology (AH) domain/BAR domain"/>
    <property type="match status" value="1"/>
</dbReference>
<dbReference type="Pfam" id="PF01412">
    <property type="entry name" value="ArfGap"/>
    <property type="match status" value="1"/>
</dbReference>
<dbReference type="PROSITE" id="PS50003">
    <property type="entry name" value="PH_DOMAIN"/>
    <property type="match status" value="1"/>
</dbReference>
<dbReference type="PANTHER" id="PTHR23180:SF160">
    <property type="entry name" value="ADP-RIBOSYLATION FACTOR GTPASE-ACTIVATING PROTEIN EFFECTOR PROTEIN 1"/>
    <property type="match status" value="1"/>
</dbReference>
<evidence type="ECO:0000256" key="1">
    <source>
        <dbReference type="ARBA" id="ARBA00022468"/>
    </source>
</evidence>
<feature type="compositionally biased region" description="Polar residues" evidence="10">
    <location>
        <begin position="254"/>
        <end position="263"/>
    </location>
</feature>
<dbReference type="InterPro" id="IPR004148">
    <property type="entry name" value="BAR_dom"/>
</dbReference>
<feature type="domain" description="Arf-GAP" evidence="12">
    <location>
        <begin position="500"/>
        <end position="645"/>
    </location>
</feature>
<dbReference type="OrthoDB" id="194358at2759"/>
<evidence type="ECO:0000256" key="2">
    <source>
        <dbReference type="ARBA" id="ARBA00022723"/>
    </source>
</evidence>
<dbReference type="InterPro" id="IPR001849">
    <property type="entry name" value="PH_domain"/>
</dbReference>
<dbReference type="PROSITE" id="PS50297">
    <property type="entry name" value="ANK_REP_REGION"/>
    <property type="match status" value="2"/>
</dbReference>
<dbReference type="SMART" id="SM00248">
    <property type="entry name" value="ANK"/>
    <property type="match status" value="2"/>
</dbReference>
<dbReference type="PROSITE" id="PS50088">
    <property type="entry name" value="ANK_REPEAT"/>
    <property type="match status" value="2"/>
</dbReference>
<reference evidence="13 14" key="1">
    <citation type="journal article" date="2020" name="Nat. Commun.">
        <title>Genome of Tripterygium wilfordii and identification of cytochrome P450 involved in triptolide biosynthesis.</title>
        <authorList>
            <person name="Tu L."/>
            <person name="Su P."/>
            <person name="Zhang Z."/>
            <person name="Gao L."/>
            <person name="Wang J."/>
            <person name="Hu T."/>
            <person name="Zhou J."/>
            <person name="Zhang Y."/>
            <person name="Zhao Y."/>
            <person name="Liu Y."/>
            <person name="Song Y."/>
            <person name="Tong Y."/>
            <person name="Lu Y."/>
            <person name="Yang J."/>
            <person name="Xu C."/>
            <person name="Jia M."/>
            <person name="Peters R.J."/>
            <person name="Huang L."/>
            <person name="Gao W."/>
        </authorList>
    </citation>
    <scope>NUCLEOTIDE SEQUENCE [LARGE SCALE GENOMIC DNA]</scope>
    <source>
        <strain evidence="14">cv. XIE 37</strain>
        <tissue evidence="13">Leaf</tissue>
    </source>
</reference>
<evidence type="ECO:0000256" key="10">
    <source>
        <dbReference type="SAM" id="MobiDB-lite"/>
    </source>
</evidence>
<dbReference type="SUPFAM" id="SSF50729">
    <property type="entry name" value="PH domain-like"/>
    <property type="match status" value="1"/>
</dbReference>
<dbReference type="SMART" id="SM00721">
    <property type="entry name" value="BAR"/>
    <property type="match status" value="1"/>
</dbReference>
<sequence length="832" mass="93088">MPFAKLDDSPMFRKQIQSMEENAESLRERSLKFYKGCRKYTEGLGEGYDGDIAFASALETFGGGHNDPISVAFGGTVMTKFTIALREIGTYKEVLRSQVEHILNDRLLQFVNIDLLEVKEARKRFDKASLLYDQAREKFLSLKKGTKTDVANILEEELHNSRSSFEHARFNLVTALSNVEAKKRFEFLEAVSGTMDAHLRYFKQGYELLHQMEPYINQVLTYAQQSRERSNYEQAALNERMQEYKRQIDRESKWSSNGSNASPTGDGIQAIGRSSHKMIEAVMQSAAKGKVQTIRQGYLSKRSSNLRGDWKRRFFVLDSRGMLYYYRKQCSKASGSASHLSGQRNSSELGSGLLSRWLSSHYHGGVHDEKSVAHHTVNLLTSTIKVDADQSDLRFCFRIISPTKNYTLQAESALDQMDWIEKITGVIASLLSSQTPERCLTASPMGSGHHRSASESSSFESADFDNNAIEEYTSERIHSTAHHERPLRNVQHHRFSVKIQKPIDMLRRTCGNDKCADCGAPEPDWASLNLGVLVCIECSGVHRNLGVHISKVRSLTLDVKAWEPSVISLFQSLGNTFANSVWEELLQPRSAFQVDLTPPGLCKLEKPNLFLTGKPSHADSIAIKEKFIHAKYAEKRFVRKPKDNQFHLSVAQQILEGVRVNDKKAVYRLIVNHEADMNMVYGQASCSSSLTLAKVMLLQEQTSIDHCSSCSTGNSLDRSSTSSLNLEGTSVPQTLEDIDGCTLLHIACETADIGMIELLLQYGANINSTDSRGQTPLHRCILRGKAAFAKLLLTRGADAKAVNWEGKTPLELAVESKFVDNEVLALLSDSNG</sequence>
<dbReference type="EMBL" id="JAAARO010000006">
    <property type="protein sequence ID" value="KAF5746377.1"/>
    <property type="molecule type" value="Genomic_DNA"/>
</dbReference>
<organism evidence="13 14">
    <name type="scientific">Tripterygium wilfordii</name>
    <name type="common">Thunder God vine</name>
    <dbReference type="NCBI Taxonomy" id="458696"/>
    <lineage>
        <taxon>Eukaryota</taxon>
        <taxon>Viridiplantae</taxon>
        <taxon>Streptophyta</taxon>
        <taxon>Embryophyta</taxon>
        <taxon>Tracheophyta</taxon>
        <taxon>Spermatophyta</taxon>
        <taxon>Magnoliopsida</taxon>
        <taxon>eudicotyledons</taxon>
        <taxon>Gunneridae</taxon>
        <taxon>Pentapetalae</taxon>
        <taxon>rosids</taxon>
        <taxon>fabids</taxon>
        <taxon>Celastrales</taxon>
        <taxon>Celastraceae</taxon>
        <taxon>Tripterygium</taxon>
    </lineage>
</organism>
<proteinExistence type="predicted"/>
<keyword evidence="5" id="KW-0862">Zinc</keyword>
<feature type="repeat" description="ANK" evidence="8">
    <location>
        <begin position="739"/>
        <end position="771"/>
    </location>
</feature>
<evidence type="ECO:0000313" key="14">
    <source>
        <dbReference type="Proteomes" id="UP000593562"/>
    </source>
</evidence>
<dbReference type="FunCoup" id="A0A7J7DJ82">
    <property type="interactions" value="3517"/>
</dbReference>
<dbReference type="InterPro" id="IPR045258">
    <property type="entry name" value="ACAP1/2/3-like"/>
</dbReference>
<dbReference type="CDD" id="cd08204">
    <property type="entry name" value="ArfGap"/>
    <property type="match status" value="1"/>
</dbReference>
<dbReference type="InterPro" id="IPR001164">
    <property type="entry name" value="ArfGAP_dom"/>
</dbReference>
<dbReference type="GO" id="GO:0005737">
    <property type="term" value="C:cytoplasm"/>
    <property type="evidence" value="ECO:0007669"/>
    <property type="project" value="InterPro"/>
</dbReference>